<evidence type="ECO:0000256" key="4">
    <source>
        <dbReference type="ARBA" id="ARBA00022827"/>
    </source>
</evidence>
<protein>
    <recommendedName>
        <fullName evidence="10">All-trans-retinol 13,14-reductase</fullName>
    </recommendedName>
</protein>
<keyword evidence="3" id="KW-0732">Signal</keyword>
<feature type="transmembrane region" description="Helical" evidence="7">
    <location>
        <begin position="20"/>
        <end position="43"/>
    </location>
</feature>
<dbReference type="EMBL" id="JAWZYT010001752">
    <property type="protein sequence ID" value="KAK4309441.1"/>
    <property type="molecule type" value="Genomic_DNA"/>
</dbReference>
<reference evidence="8" key="1">
    <citation type="submission" date="2023-11" db="EMBL/GenBank/DDBJ databases">
        <title>Genome assemblies of two species of porcelain crab, Petrolisthes cinctipes and Petrolisthes manimaculis (Anomura: Porcellanidae).</title>
        <authorList>
            <person name="Angst P."/>
        </authorList>
    </citation>
    <scope>NUCLEOTIDE SEQUENCE</scope>
    <source>
        <strain evidence="8">PB745_02</strain>
        <tissue evidence="8">Gill</tissue>
    </source>
</reference>
<keyword evidence="9" id="KW-1185">Reference proteome</keyword>
<organism evidence="8 9">
    <name type="scientific">Petrolisthes manimaculis</name>
    <dbReference type="NCBI Taxonomy" id="1843537"/>
    <lineage>
        <taxon>Eukaryota</taxon>
        <taxon>Metazoa</taxon>
        <taxon>Ecdysozoa</taxon>
        <taxon>Arthropoda</taxon>
        <taxon>Crustacea</taxon>
        <taxon>Multicrustacea</taxon>
        <taxon>Malacostraca</taxon>
        <taxon>Eumalacostraca</taxon>
        <taxon>Eucarida</taxon>
        <taxon>Decapoda</taxon>
        <taxon>Pleocyemata</taxon>
        <taxon>Anomura</taxon>
        <taxon>Galatheoidea</taxon>
        <taxon>Porcellanidae</taxon>
        <taxon>Petrolisthes</taxon>
    </lineage>
</organism>
<dbReference type="PANTHER" id="PTHR46091">
    <property type="entry name" value="BLR7054 PROTEIN"/>
    <property type="match status" value="1"/>
</dbReference>
<evidence type="ECO:0000313" key="9">
    <source>
        <dbReference type="Proteomes" id="UP001292094"/>
    </source>
</evidence>
<evidence type="ECO:0000256" key="7">
    <source>
        <dbReference type="SAM" id="Phobius"/>
    </source>
</evidence>
<comment type="caution">
    <text evidence="8">The sequence shown here is derived from an EMBL/GenBank/DDBJ whole genome shotgun (WGS) entry which is preliminary data.</text>
</comment>
<evidence type="ECO:0000256" key="6">
    <source>
        <dbReference type="ARBA" id="ARBA00023027"/>
    </source>
</evidence>
<dbReference type="PANTHER" id="PTHR46091:SF3">
    <property type="entry name" value="AMINE OXIDASE DOMAIN-CONTAINING PROTEIN"/>
    <property type="match status" value="1"/>
</dbReference>
<dbReference type="Gene3D" id="3.50.50.60">
    <property type="entry name" value="FAD/NAD(P)-binding domain"/>
    <property type="match status" value="2"/>
</dbReference>
<evidence type="ECO:0008006" key="10">
    <source>
        <dbReference type="Google" id="ProtNLM"/>
    </source>
</evidence>
<keyword evidence="5" id="KW-0521">NADP</keyword>
<keyword evidence="7" id="KW-0812">Transmembrane</keyword>
<dbReference type="InterPro" id="IPR036188">
    <property type="entry name" value="FAD/NAD-bd_sf"/>
</dbReference>
<comment type="similarity">
    <text evidence="1">Belongs to the carotenoid/retinoid oxidoreductase family. CrtISO subfamily.</text>
</comment>
<keyword evidence="4" id="KW-0274">FAD</keyword>
<name>A0AAE1U675_9EUCA</name>
<dbReference type="Pfam" id="PF13450">
    <property type="entry name" value="NAD_binding_8"/>
    <property type="match status" value="1"/>
</dbReference>
<keyword evidence="2" id="KW-0285">Flavoprotein</keyword>
<gene>
    <name evidence="8" type="ORF">Pmani_018938</name>
</gene>
<keyword evidence="7" id="KW-1133">Transmembrane helix</keyword>
<dbReference type="InterPro" id="IPR052206">
    <property type="entry name" value="Retinol_saturase"/>
</dbReference>
<sequence length="636" mass="71296">MSFASLPLWRATVILVKMGLISVPLLVAVGAVAVAVAIAFKLFKYLTSKSPSWNPFRTDSRTEIKPKVIDQKKRDAVLKQGFNRDKIPENLDAIVIGSGIGGLAAAALMAKSNKKVLVLEQHDQIGGCCHTFIEKGYEFDVGIHYIGDMTYQSVTKTFLDQITGGQLEWEPMNKVYDQVIFVEKDQKPRTYPVISGPGEWERDLKKRFPDEADNISRLFELIKKVHGSHTGSMFVKFVPMWLVKILDFTGLIHFITDFYKWNSKTCKEVIWDMIETQELRDIFCYCFGDFGTPPSKAGFPMQSLLHSHFSNGGAYPVGGASEIAFHIIPVVEAAGGRLLVRAEVNQILVNDGQAYGVQVKKGKEVVNVTAPIIISDAGFFNTMEHLLPTSVAASSHLWPLVKSQAHGPACLSVFVGLNCNAKELNIIHKQNAWVFTRNDIDKLTVEYLNMTREEAMDVDVPLLFISFPSTKDPEWEKRYPGKTTMVIVTLMPYKWVEEWAHSRVMKRGDEYEIIKKTFGHKAVEQACQLYPDIKDHIDYVNIGTPVSNRHYLGSPQGEIYGLDHTSDRFSVQNNALLRPTTDVPGLYMTGQDVCSCGFTGALYGGLLCASAVLQRNLIKNLTALHKHIKRDKKKEE</sequence>
<dbReference type="AlphaFoldDB" id="A0AAE1U675"/>
<accession>A0AAE1U675</accession>
<dbReference type="SUPFAM" id="SSF51905">
    <property type="entry name" value="FAD/NAD(P)-binding domain"/>
    <property type="match status" value="1"/>
</dbReference>
<keyword evidence="6" id="KW-0520">NAD</keyword>
<evidence type="ECO:0000256" key="3">
    <source>
        <dbReference type="ARBA" id="ARBA00022729"/>
    </source>
</evidence>
<evidence type="ECO:0000313" key="8">
    <source>
        <dbReference type="EMBL" id="KAK4309441.1"/>
    </source>
</evidence>
<evidence type="ECO:0000256" key="1">
    <source>
        <dbReference type="ARBA" id="ARBA00005855"/>
    </source>
</evidence>
<evidence type="ECO:0000256" key="2">
    <source>
        <dbReference type="ARBA" id="ARBA00022630"/>
    </source>
</evidence>
<proteinExistence type="inferred from homology"/>
<evidence type="ECO:0000256" key="5">
    <source>
        <dbReference type="ARBA" id="ARBA00022857"/>
    </source>
</evidence>
<dbReference type="Proteomes" id="UP001292094">
    <property type="component" value="Unassembled WGS sequence"/>
</dbReference>
<keyword evidence="7" id="KW-0472">Membrane</keyword>